<dbReference type="InterPro" id="IPR000835">
    <property type="entry name" value="HTH_MarR-typ"/>
</dbReference>
<evidence type="ECO:0000256" key="2">
    <source>
        <dbReference type="ARBA" id="ARBA00023125"/>
    </source>
</evidence>
<dbReference type="InterPro" id="IPR036390">
    <property type="entry name" value="WH_DNA-bd_sf"/>
</dbReference>
<dbReference type="SMART" id="SM00347">
    <property type="entry name" value="HTH_MARR"/>
    <property type="match status" value="1"/>
</dbReference>
<dbReference type="AlphaFoldDB" id="A0A430APW5"/>
<dbReference type="Proteomes" id="UP000287605">
    <property type="component" value="Unassembled WGS sequence"/>
</dbReference>
<name>A0A430APW5_9ENTE</name>
<evidence type="ECO:0000313" key="5">
    <source>
        <dbReference type="EMBL" id="RSU10162.1"/>
    </source>
</evidence>
<keyword evidence="2" id="KW-0238">DNA-binding</keyword>
<proteinExistence type="predicted"/>
<dbReference type="PANTHER" id="PTHR42756">
    <property type="entry name" value="TRANSCRIPTIONAL REGULATOR, MARR"/>
    <property type="match status" value="1"/>
</dbReference>
<evidence type="ECO:0000256" key="1">
    <source>
        <dbReference type="ARBA" id="ARBA00023015"/>
    </source>
</evidence>
<accession>A0A430APW5</accession>
<dbReference type="EMBL" id="NGKA01000016">
    <property type="protein sequence ID" value="RSU10162.1"/>
    <property type="molecule type" value="Genomic_DNA"/>
</dbReference>
<dbReference type="OrthoDB" id="5419426at2"/>
<dbReference type="SUPFAM" id="SSF46785">
    <property type="entry name" value="Winged helix' DNA-binding domain"/>
    <property type="match status" value="1"/>
</dbReference>
<dbReference type="Pfam" id="PF12802">
    <property type="entry name" value="MarR_2"/>
    <property type="match status" value="1"/>
</dbReference>
<feature type="domain" description="HTH marR-type" evidence="4">
    <location>
        <begin position="1"/>
        <end position="147"/>
    </location>
</feature>
<dbReference type="GO" id="GO:0003700">
    <property type="term" value="F:DNA-binding transcription factor activity"/>
    <property type="evidence" value="ECO:0007669"/>
    <property type="project" value="InterPro"/>
</dbReference>
<dbReference type="GO" id="GO:0003677">
    <property type="term" value="F:DNA binding"/>
    <property type="evidence" value="ECO:0007669"/>
    <property type="project" value="UniProtKB-KW"/>
</dbReference>
<evidence type="ECO:0000256" key="3">
    <source>
        <dbReference type="ARBA" id="ARBA00023163"/>
    </source>
</evidence>
<reference evidence="5 6" key="1">
    <citation type="submission" date="2017-05" db="EMBL/GenBank/DDBJ databases">
        <title>Vagococcus spp. assemblies.</title>
        <authorList>
            <person name="Gulvik C.A."/>
        </authorList>
    </citation>
    <scope>NUCLEOTIDE SEQUENCE [LARGE SCALE GENOMIC DNA]</scope>
    <source>
        <strain evidence="5 6">CCUG 51432</strain>
    </source>
</reference>
<dbReference type="PANTHER" id="PTHR42756:SF1">
    <property type="entry name" value="TRANSCRIPTIONAL REPRESSOR OF EMRAB OPERON"/>
    <property type="match status" value="1"/>
</dbReference>
<comment type="caution">
    <text evidence="5">The sequence shown here is derived from an EMBL/GenBank/DDBJ whole genome shotgun (WGS) entry which is preliminary data.</text>
</comment>
<protein>
    <recommendedName>
        <fullName evidence="4">HTH marR-type domain-containing protein</fullName>
    </recommendedName>
</protein>
<keyword evidence="1" id="KW-0805">Transcription regulation</keyword>
<evidence type="ECO:0000313" key="6">
    <source>
        <dbReference type="Proteomes" id="UP000287605"/>
    </source>
</evidence>
<gene>
    <name evidence="5" type="ORF">CBF29_10260</name>
</gene>
<organism evidence="5 6">
    <name type="scientific">Vagococcus elongatus</name>
    <dbReference type="NCBI Taxonomy" id="180344"/>
    <lineage>
        <taxon>Bacteria</taxon>
        <taxon>Bacillati</taxon>
        <taxon>Bacillota</taxon>
        <taxon>Bacilli</taxon>
        <taxon>Lactobacillales</taxon>
        <taxon>Enterococcaceae</taxon>
        <taxon>Vagococcus</taxon>
    </lineage>
</organism>
<dbReference type="PROSITE" id="PS50995">
    <property type="entry name" value="HTH_MARR_2"/>
    <property type="match status" value="1"/>
</dbReference>
<dbReference type="Gene3D" id="1.10.10.10">
    <property type="entry name" value="Winged helix-like DNA-binding domain superfamily/Winged helix DNA-binding domain"/>
    <property type="match status" value="1"/>
</dbReference>
<evidence type="ECO:0000259" key="4">
    <source>
        <dbReference type="PROSITE" id="PS50995"/>
    </source>
</evidence>
<sequence length="149" mass="17562">MQMSKEQDGKQISSFIRIFSNYLNTIEKKMSNQQLSFNEIKVMLELNESDQLTARDIEVRLDLDKSYTSRILKNLGELDLIEKTQSGEDKRLYFLLLTENGKKLAKELHDQYLEILEGDLDLLKSNGKDRLIESMKILEDHYQREIEED</sequence>
<dbReference type="InterPro" id="IPR036388">
    <property type="entry name" value="WH-like_DNA-bd_sf"/>
</dbReference>
<keyword evidence="3" id="KW-0804">Transcription</keyword>
<keyword evidence="6" id="KW-1185">Reference proteome</keyword>